<protein>
    <submittedName>
        <fullName evidence="4">DUF3427 domain-containing protein</fullName>
    </submittedName>
</protein>
<evidence type="ECO:0000259" key="2">
    <source>
        <dbReference type="Pfam" id="PF13020"/>
    </source>
</evidence>
<feature type="domain" description="ScoMcrA-like N-terminal head" evidence="3">
    <location>
        <begin position="26"/>
        <end position="105"/>
    </location>
</feature>
<dbReference type="Pfam" id="PF26345">
    <property type="entry name" value="ScoMcrA_N"/>
    <property type="match status" value="1"/>
</dbReference>
<evidence type="ECO:0000259" key="3">
    <source>
        <dbReference type="Pfam" id="PF26345"/>
    </source>
</evidence>
<feature type="domain" description="Protein NO VEIN C-terminal" evidence="2">
    <location>
        <begin position="322"/>
        <end position="410"/>
    </location>
</feature>
<proteinExistence type="predicted"/>
<evidence type="ECO:0000259" key="1">
    <source>
        <dbReference type="Pfam" id="PF11907"/>
    </source>
</evidence>
<evidence type="ECO:0000313" key="5">
    <source>
        <dbReference type="Proteomes" id="UP000308891"/>
    </source>
</evidence>
<dbReference type="Proteomes" id="UP000308891">
    <property type="component" value="Unassembled WGS sequence"/>
</dbReference>
<name>A0A4T0UP31_9NEIS</name>
<keyword evidence="5" id="KW-1185">Reference proteome</keyword>
<dbReference type="Pfam" id="PF11907">
    <property type="entry name" value="DUF3427"/>
    <property type="match status" value="1"/>
</dbReference>
<dbReference type="InterPro" id="IPR058807">
    <property type="entry name" value="ScoMcrA_N"/>
</dbReference>
<sequence>MVSSDLSVSIGPSGRIHQLRHHLSGLTEQHVLTVLENFSLEHAAQYGYSDSTDYDLLHNSQRYPPKAVLGLAVGQLLGQPLSSNSFTGGLRSPCFSILQGLGFQIVPKPVLQRYQRYSRHDISQLFEPGCIFTPGAGRWGISGIVDSPKGSGHFVFLVTLGEPTEGNPYQDSITEDGYLIWESQNRHDFHSSVIQQLLQHDPNQRNIHLFLRGNRTDRYAYMGVLAYHQHDPQLVRPVHFIWQIQNWDLSTNQLHEMGLPYRPALNPLYCPPIMLPPTLQLQRVEPPVATPVAIRGKSKRSQANVIDWAARDERNRGLGLCGELLVLQYEIDRLTQQGCNDLAQQVQHVALHNAAAGYDIASYHPDGRPKLIEVKSTQGPADTAFYISANEINAAKEQPDAYVIYRVYGLHFQASSVQFFELPGAVEQHCQLEAVSFRAQVGRGTAALG</sequence>
<dbReference type="InterPro" id="IPR024975">
    <property type="entry name" value="NOV_C"/>
</dbReference>
<dbReference type="Pfam" id="PF13020">
    <property type="entry name" value="NOV_C"/>
    <property type="match status" value="1"/>
</dbReference>
<organism evidence="4 5">
    <name type="scientific">Crenobacter intestini</name>
    <dbReference type="NCBI Taxonomy" id="2563443"/>
    <lineage>
        <taxon>Bacteria</taxon>
        <taxon>Pseudomonadati</taxon>
        <taxon>Pseudomonadota</taxon>
        <taxon>Betaproteobacteria</taxon>
        <taxon>Neisseriales</taxon>
        <taxon>Neisseriaceae</taxon>
        <taxon>Crenobacter</taxon>
    </lineage>
</organism>
<reference evidence="4 5" key="1">
    <citation type="submission" date="2019-04" db="EMBL/GenBank/DDBJ databases">
        <title>Crenobacter sp. nov.</title>
        <authorList>
            <person name="Shi S."/>
        </authorList>
    </citation>
    <scope>NUCLEOTIDE SEQUENCE [LARGE SCALE GENOMIC DNA]</scope>
    <source>
        <strain evidence="4 5">GY 70310</strain>
    </source>
</reference>
<gene>
    <name evidence="4" type="ORF">E5K04_12000</name>
</gene>
<dbReference type="AlphaFoldDB" id="A0A4T0UP31"/>
<dbReference type="EMBL" id="STGJ01000013">
    <property type="protein sequence ID" value="TIC80549.1"/>
    <property type="molecule type" value="Genomic_DNA"/>
</dbReference>
<dbReference type="InterPro" id="IPR021835">
    <property type="entry name" value="DUF3427"/>
</dbReference>
<comment type="caution">
    <text evidence="4">The sequence shown here is derived from an EMBL/GenBank/DDBJ whole genome shotgun (WGS) entry which is preliminary data.</text>
</comment>
<accession>A0A4T0UP31</accession>
<evidence type="ECO:0000313" key="4">
    <source>
        <dbReference type="EMBL" id="TIC80549.1"/>
    </source>
</evidence>
<dbReference type="OrthoDB" id="9802640at2"/>
<feature type="domain" description="DUF3427" evidence="1">
    <location>
        <begin position="111"/>
        <end position="232"/>
    </location>
</feature>